<name>A0ABM7HPB9_MYCME</name>
<dbReference type="EMBL" id="AP022567">
    <property type="protein sequence ID" value="BBX32365.1"/>
    <property type="molecule type" value="Genomic_DNA"/>
</dbReference>
<dbReference type="InterPro" id="IPR000073">
    <property type="entry name" value="AB_hydrolase_1"/>
</dbReference>
<dbReference type="Gene3D" id="3.40.50.1820">
    <property type="entry name" value="alpha/beta hydrolase"/>
    <property type="match status" value="1"/>
</dbReference>
<evidence type="ECO:0000313" key="2">
    <source>
        <dbReference type="EMBL" id="BBX32365.1"/>
    </source>
</evidence>
<evidence type="ECO:0000313" key="3">
    <source>
        <dbReference type="Proteomes" id="UP000465622"/>
    </source>
</evidence>
<dbReference type="PANTHER" id="PTHR43798">
    <property type="entry name" value="MONOACYLGLYCEROL LIPASE"/>
    <property type="match status" value="1"/>
</dbReference>
<dbReference type="SUPFAM" id="SSF53474">
    <property type="entry name" value="alpha/beta-Hydrolases"/>
    <property type="match status" value="1"/>
</dbReference>
<evidence type="ECO:0000259" key="1">
    <source>
        <dbReference type="Pfam" id="PF12697"/>
    </source>
</evidence>
<gene>
    <name evidence="2" type="ORF">MMAGJ_16470</name>
</gene>
<dbReference type="PRINTS" id="PR00111">
    <property type="entry name" value="ABHYDROLASE"/>
</dbReference>
<organism evidence="2 3">
    <name type="scientific">Mycolicibacterium mageritense</name>
    <name type="common">Mycobacterium mageritense</name>
    <dbReference type="NCBI Taxonomy" id="53462"/>
    <lineage>
        <taxon>Bacteria</taxon>
        <taxon>Bacillati</taxon>
        <taxon>Actinomycetota</taxon>
        <taxon>Actinomycetes</taxon>
        <taxon>Mycobacteriales</taxon>
        <taxon>Mycobacteriaceae</taxon>
        <taxon>Mycolicibacterium</taxon>
    </lineage>
</organism>
<dbReference type="InterPro" id="IPR050266">
    <property type="entry name" value="AB_hydrolase_sf"/>
</dbReference>
<dbReference type="Proteomes" id="UP000465622">
    <property type="component" value="Chromosome"/>
</dbReference>
<dbReference type="Pfam" id="PF12697">
    <property type="entry name" value="Abhydrolase_6"/>
    <property type="match status" value="1"/>
</dbReference>
<dbReference type="RefSeq" id="WP_051578742.1">
    <property type="nucleotide sequence ID" value="NZ_AP022567.1"/>
</dbReference>
<reference evidence="2 3" key="1">
    <citation type="journal article" date="2019" name="Emerg. Microbes Infect.">
        <title>Comprehensive subspecies identification of 175 nontuberculous mycobacteria species based on 7547 genomic profiles.</title>
        <authorList>
            <person name="Matsumoto Y."/>
            <person name="Kinjo T."/>
            <person name="Motooka D."/>
            <person name="Nabeya D."/>
            <person name="Jung N."/>
            <person name="Uechi K."/>
            <person name="Horii T."/>
            <person name="Iida T."/>
            <person name="Fujita J."/>
            <person name="Nakamura S."/>
        </authorList>
    </citation>
    <scope>NUCLEOTIDE SEQUENCE [LARGE SCALE GENOMIC DNA]</scope>
    <source>
        <strain evidence="2 3">JCM 12375</strain>
    </source>
</reference>
<keyword evidence="3" id="KW-1185">Reference proteome</keyword>
<proteinExistence type="predicted"/>
<dbReference type="InterPro" id="IPR029058">
    <property type="entry name" value="AB_hydrolase_fold"/>
</dbReference>
<accession>A0ABM7HPB9</accession>
<protein>
    <recommendedName>
        <fullName evidence="1">AB hydrolase-1 domain-containing protein</fullName>
    </recommendedName>
</protein>
<sequence length="286" mass="30064">MNAAHDHASDSTVEIGGIRWAYTDQGKGPLVVFLHGTFASGAMYQDVILTLRDRYRCVAVDLPGHGCSGFDAGGWTLEDVVEGVGALISTFDAGPVALVGLSQGGAVAMRVALKYPTRVGALVTQGAGPDGPAREAVDAMAAFGRALAEADDGRRRAAAVRIQPAFHASGWVQAHPQAAEQELSVLLQHDRRAVPLVAQVPGTANSIEAQLNQITCPSLIMWGDEDPRAFWGPKMVAAMPAAQLVIVEHAGHHMNSDAPVVCAREIGRFLDEVHAGHAASQSSERA</sequence>
<feature type="domain" description="AB hydrolase-1" evidence="1">
    <location>
        <begin position="31"/>
        <end position="264"/>
    </location>
</feature>